<sequence length="237" mass="27181">MSILLTESQLVDEDAHFAKNRFKLIVTGSKNVGKSALIRRLDSNTFEEKKSEDRITKALARVIQGAVVRSDVQEVGYDVFERDEGGFLKQNEIDWLDVKGIIVMYDINSKESYNELKRKLPLVQNTVAPNCDICLVGSKADCEREVPFELADRLAEQMDLSLFEISSKTNINCEAMLVEVLDKIIERREAELEHWQEIRSNQPVYEDVVEPSKPSEEQVPSNPFCWIPRIPFISKIF</sequence>
<dbReference type="Pfam" id="PF00071">
    <property type="entry name" value="Ras"/>
    <property type="match status" value="1"/>
</dbReference>
<dbReference type="SMART" id="SM00175">
    <property type="entry name" value="RAB"/>
    <property type="match status" value="1"/>
</dbReference>
<accession>A0A8S1GWF7</accession>
<dbReference type="SUPFAM" id="SSF52540">
    <property type="entry name" value="P-loop containing nucleoside triphosphate hydrolases"/>
    <property type="match status" value="1"/>
</dbReference>
<proteinExistence type="inferred from homology"/>
<dbReference type="Proteomes" id="UP000835052">
    <property type="component" value="Unassembled WGS sequence"/>
</dbReference>
<organism evidence="3 4">
    <name type="scientific">Caenorhabditis auriculariae</name>
    <dbReference type="NCBI Taxonomy" id="2777116"/>
    <lineage>
        <taxon>Eukaryota</taxon>
        <taxon>Metazoa</taxon>
        <taxon>Ecdysozoa</taxon>
        <taxon>Nematoda</taxon>
        <taxon>Chromadorea</taxon>
        <taxon>Rhabditida</taxon>
        <taxon>Rhabditina</taxon>
        <taxon>Rhabditomorpha</taxon>
        <taxon>Rhabditoidea</taxon>
        <taxon>Rhabditidae</taxon>
        <taxon>Peloderinae</taxon>
        <taxon>Caenorhabditis</taxon>
    </lineage>
</organism>
<dbReference type="GO" id="GO:0005525">
    <property type="term" value="F:GTP binding"/>
    <property type="evidence" value="ECO:0007669"/>
    <property type="project" value="InterPro"/>
</dbReference>
<keyword evidence="2" id="KW-0547">Nucleotide-binding</keyword>
<evidence type="ECO:0000313" key="4">
    <source>
        <dbReference type="Proteomes" id="UP000835052"/>
    </source>
</evidence>
<dbReference type="PROSITE" id="PS51421">
    <property type="entry name" value="RAS"/>
    <property type="match status" value="1"/>
</dbReference>
<dbReference type="EMBL" id="CAJGYM010000006">
    <property type="protein sequence ID" value="CAD6187123.1"/>
    <property type="molecule type" value="Genomic_DNA"/>
</dbReference>
<name>A0A8S1GWF7_9PELO</name>
<dbReference type="PANTHER" id="PTHR47978">
    <property type="match status" value="1"/>
</dbReference>
<dbReference type="PRINTS" id="PR00449">
    <property type="entry name" value="RASTRNSFRMNG"/>
</dbReference>
<dbReference type="OrthoDB" id="28357at2759"/>
<dbReference type="PROSITE" id="PS51419">
    <property type="entry name" value="RAB"/>
    <property type="match status" value="1"/>
</dbReference>
<comment type="caution">
    <text evidence="3">The sequence shown here is derived from an EMBL/GenBank/DDBJ whole genome shotgun (WGS) entry which is preliminary data.</text>
</comment>
<evidence type="ECO:0000256" key="2">
    <source>
        <dbReference type="ARBA" id="ARBA00022741"/>
    </source>
</evidence>
<protein>
    <submittedName>
        <fullName evidence="3">Uncharacterized protein</fullName>
    </submittedName>
</protein>
<evidence type="ECO:0000313" key="3">
    <source>
        <dbReference type="EMBL" id="CAD6187123.1"/>
    </source>
</evidence>
<comment type="similarity">
    <text evidence="1">Belongs to the small GTPase superfamily. Rab family.</text>
</comment>
<keyword evidence="4" id="KW-1185">Reference proteome</keyword>
<dbReference type="SMART" id="SM00173">
    <property type="entry name" value="RAS"/>
    <property type="match status" value="1"/>
</dbReference>
<dbReference type="InterPro" id="IPR027417">
    <property type="entry name" value="P-loop_NTPase"/>
</dbReference>
<dbReference type="InterPro" id="IPR001806">
    <property type="entry name" value="Small_GTPase"/>
</dbReference>
<evidence type="ECO:0000256" key="1">
    <source>
        <dbReference type="ARBA" id="ARBA00006270"/>
    </source>
</evidence>
<dbReference type="AlphaFoldDB" id="A0A8S1GWF7"/>
<gene>
    <name evidence="3" type="ORF">CAUJ_LOCUS3042</name>
</gene>
<dbReference type="GO" id="GO:0003924">
    <property type="term" value="F:GTPase activity"/>
    <property type="evidence" value="ECO:0007669"/>
    <property type="project" value="InterPro"/>
</dbReference>
<dbReference type="Gene3D" id="3.40.50.300">
    <property type="entry name" value="P-loop containing nucleotide triphosphate hydrolases"/>
    <property type="match status" value="1"/>
</dbReference>
<reference evidence="3" key="1">
    <citation type="submission" date="2020-10" db="EMBL/GenBank/DDBJ databases">
        <authorList>
            <person name="Kikuchi T."/>
        </authorList>
    </citation>
    <scope>NUCLEOTIDE SEQUENCE</scope>
    <source>
        <strain evidence="3">NKZ352</strain>
    </source>
</reference>